<organism evidence="1 2">
    <name type="scientific">Erythroxylum novogranatense</name>
    <dbReference type="NCBI Taxonomy" id="1862640"/>
    <lineage>
        <taxon>Eukaryota</taxon>
        <taxon>Viridiplantae</taxon>
        <taxon>Streptophyta</taxon>
        <taxon>Embryophyta</taxon>
        <taxon>Tracheophyta</taxon>
        <taxon>Spermatophyta</taxon>
        <taxon>Magnoliopsida</taxon>
        <taxon>eudicotyledons</taxon>
        <taxon>Gunneridae</taxon>
        <taxon>Pentapetalae</taxon>
        <taxon>rosids</taxon>
        <taxon>fabids</taxon>
        <taxon>Malpighiales</taxon>
        <taxon>Erythroxylaceae</taxon>
        <taxon>Erythroxylum</taxon>
    </lineage>
</organism>
<evidence type="ECO:0000313" key="2">
    <source>
        <dbReference type="Proteomes" id="UP001159364"/>
    </source>
</evidence>
<evidence type="ECO:0000313" key="1">
    <source>
        <dbReference type="EMBL" id="KAJ8765338.1"/>
    </source>
</evidence>
<dbReference type="Proteomes" id="UP001159364">
    <property type="component" value="Linkage Group LG05"/>
</dbReference>
<sequence length="226" mass="25499">MGWNSTLISEVKCGKFIQTTLLFPYYEKRATDGGLLTSWLLVLLQMEIIKGHPMVKLLPLHESVRPQPGPEVVPESRLQDIHDHGVIPVSRYRDEKIVSGAIELIEQLQKLLIRHKTLLADEREETGERLFPSLVRKTDRLQKGKACARPENEGHSEEHLPFGLVGPSRLNHLLIWPVPFESGPGSSGHMPGSNLSYLRRNMWETRSTGPSDSNVFLVEDLLENAS</sequence>
<reference evidence="1 2" key="1">
    <citation type="submission" date="2021-09" db="EMBL/GenBank/DDBJ databases">
        <title>Genomic insights and catalytic innovation underlie evolution of tropane alkaloids biosynthesis.</title>
        <authorList>
            <person name="Wang Y.-J."/>
            <person name="Tian T."/>
            <person name="Huang J.-P."/>
            <person name="Huang S.-X."/>
        </authorList>
    </citation>
    <scope>NUCLEOTIDE SEQUENCE [LARGE SCALE GENOMIC DNA]</scope>
    <source>
        <strain evidence="1">KIB-2018</strain>
        <tissue evidence="1">Leaf</tissue>
    </source>
</reference>
<name>A0AAV8TGE0_9ROSI</name>
<proteinExistence type="predicted"/>
<gene>
    <name evidence="1" type="ORF">K2173_012035</name>
</gene>
<keyword evidence="2" id="KW-1185">Reference proteome</keyword>
<dbReference type="EMBL" id="JAIWQS010000005">
    <property type="protein sequence ID" value="KAJ8765338.1"/>
    <property type="molecule type" value="Genomic_DNA"/>
</dbReference>
<accession>A0AAV8TGE0</accession>
<comment type="caution">
    <text evidence="1">The sequence shown here is derived from an EMBL/GenBank/DDBJ whole genome shotgun (WGS) entry which is preliminary data.</text>
</comment>
<dbReference type="AlphaFoldDB" id="A0AAV8TGE0"/>
<protein>
    <submittedName>
        <fullName evidence="1">Uncharacterized protein</fullName>
    </submittedName>
</protein>